<organism evidence="2 3">
    <name type="scientific">Streptomyces atratus</name>
    <dbReference type="NCBI Taxonomy" id="1893"/>
    <lineage>
        <taxon>Bacteria</taxon>
        <taxon>Bacillati</taxon>
        <taxon>Actinomycetota</taxon>
        <taxon>Actinomycetes</taxon>
        <taxon>Kitasatosporales</taxon>
        <taxon>Streptomycetaceae</taxon>
        <taxon>Streptomyces</taxon>
    </lineage>
</organism>
<accession>A0A1K2CI00</accession>
<name>A0A1K2CI00_STRAR</name>
<evidence type="ECO:0000256" key="1">
    <source>
        <dbReference type="SAM" id="MobiDB-lite"/>
    </source>
</evidence>
<evidence type="ECO:0000313" key="3">
    <source>
        <dbReference type="Proteomes" id="UP000181909"/>
    </source>
</evidence>
<feature type="compositionally biased region" description="Low complexity" evidence="1">
    <location>
        <begin position="196"/>
        <end position="210"/>
    </location>
</feature>
<dbReference type="EMBL" id="FPJO01000011">
    <property type="protein sequence ID" value="SFY10671.1"/>
    <property type="molecule type" value="Genomic_DNA"/>
</dbReference>
<protein>
    <recommendedName>
        <fullName evidence="4">Helix-turn-helix domain-containing protein</fullName>
    </recommendedName>
</protein>
<evidence type="ECO:0008006" key="4">
    <source>
        <dbReference type="Google" id="ProtNLM"/>
    </source>
</evidence>
<evidence type="ECO:0000313" key="2">
    <source>
        <dbReference type="EMBL" id="SFY10671.1"/>
    </source>
</evidence>
<sequence>MRYGDEVITLCVFTRTWGGPRRCSNTIPRAYTTSGRDPPEMLRHAIAPSVRYTKASNDVIRHPRLNSDAKILLLYVQSLPGDATFKPLGELAQKLGIKGRAYQKAKRQLVEHGYVHEWRSQADGGRWITEQLVANTSLSSEQAAHVRGTPPAPSPVAVSPSRHLPTVGVPAARTAGGYEPVEDHSDKTTPHPPSEPSAAPEPDSPAPTADPTLLARAERVLLSLRHSRRELHLGVKEAATLAVEAVKWLERGLSESDLRQALLAERPREGVRSAVGFLRYRLAQKLPEPRTAHRSYDPTRPRELIECQGPGDAHTFRPLLDETECTPCRLIAANAMYSAPPAPEPDHLPWRERFARINTTPTTALPGEA</sequence>
<gene>
    <name evidence="2" type="ORF">SAMN02787144_10119</name>
</gene>
<reference evidence="2 3" key="1">
    <citation type="submission" date="2016-11" db="EMBL/GenBank/DDBJ databases">
        <authorList>
            <person name="Jaros S."/>
            <person name="Januszkiewicz K."/>
            <person name="Wedrychowicz H."/>
        </authorList>
    </citation>
    <scope>NUCLEOTIDE SEQUENCE [LARGE SCALE GENOMIC DNA]</scope>
    <source>
        <strain evidence="2 3">OK807</strain>
    </source>
</reference>
<dbReference type="STRING" id="1893.SAMN02787144_10119"/>
<feature type="region of interest" description="Disordered" evidence="1">
    <location>
        <begin position="139"/>
        <end position="210"/>
    </location>
</feature>
<dbReference type="Proteomes" id="UP000181909">
    <property type="component" value="Unassembled WGS sequence"/>
</dbReference>
<dbReference type="AlphaFoldDB" id="A0A1K2CI00"/>
<proteinExistence type="predicted"/>